<sequence length="409" mass="47197">MGVMLLMKGRVHELGLHKLQRSTLVQIKCLTSEEGLNFQKVSPRWNDARVQRGRVVPLLEENIKPRTELPHLLVHLRARRPENLHYIGVSFGLTLHLFRFWRRLKFAPFYISQIPINVTGEHSCMVLKPLLNNYDIKVDGSNQWGFYNPFYQDFRQRFIRLLASTFRGMEFKLAMSILDPKINFQEQVPSKSASDKFVGSVGQYLSPHDMKRLKAYVDNFADFHMILDLSPVLARLYFEEKLPVKLSYAQASVLLCTGLQNQNILYIVGQMKLERQQLLSEFRKIMKLLYNYVNGLASKEIESTLPPKKEIVMEPHSLSVVEHLRDAAKQVEDDMISKAEAPITPELLQRYVIVDGDSDFETALQNNGGRIPSGGLINIKSSSKPEKVKSNNKRSKDHNKHKLSKRRRI</sequence>
<accession>A0AAN9XQJ0</accession>
<dbReference type="InterPro" id="IPR000182">
    <property type="entry name" value="GNAT_dom"/>
</dbReference>
<dbReference type="Pfam" id="PF13725">
    <property type="entry name" value="tRNA_bind_2"/>
    <property type="match status" value="1"/>
</dbReference>
<dbReference type="GO" id="GO:0005730">
    <property type="term" value="C:nucleolus"/>
    <property type="evidence" value="ECO:0007669"/>
    <property type="project" value="TreeGrafter"/>
</dbReference>
<feature type="domain" description="Possible tRNA binding" evidence="3">
    <location>
        <begin position="146"/>
        <end position="363"/>
    </location>
</feature>
<evidence type="ECO:0000259" key="2">
    <source>
        <dbReference type="Pfam" id="PF13718"/>
    </source>
</evidence>
<dbReference type="PANTHER" id="PTHR10925">
    <property type="entry name" value="N-ACETYLTRANSFERASE 10"/>
    <property type="match status" value="1"/>
</dbReference>
<organism evidence="4 5">
    <name type="scientific">Psophocarpus tetragonolobus</name>
    <name type="common">Winged bean</name>
    <name type="synonym">Dolichos tetragonolobus</name>
    <dbReference type="NCBI Taxonomy" id="3891"/>
    <lineage>
        <taxon>Eukaryota</taxon>
        <taxon>Viridiplantae</taxon>
        <taxon>Streptophyta</taxon>
        <taxon>Embryophyta</taxon>
        <taxon>Tracheophyta</taxon>
        <taxon>Spermatophyta</taxon>
        <taxon>Magnoliopsida</taxon>
        <taxon>eudicotyledons</taxon>
        <taxon>Gunneridae</taxon>
        <taxon>Pentapetalae</taxon>
        <taxon>rosids</taxon>
        <taxon>fabids</taxon>
        <taxon>Fabales</taxon>
        <taxon>Fabaceae</taxon>
        <taxon>Papilionoideae</taxon>
        <taxon>50 kb inversion clade</taxon>
        <taxon>NPAAA clade</taxon>
        <taxon>indigoferoid/millettioid clade</taxon>
        <taxon>Phaseoleae</taxon>
        <taxon>Psophocarpus</taxon>
    </lineage>
</organism>
<name>A0AAN9XQJ0_PSOTE</name>
<dbReference type="EMBL" id="JAYMYS010000003">
    <property type="protein sequence ID" value="KAK7402324.1"/>
    <property type="molecule type" value="Genomic_DNA"/>
</dbReference>
<evidence type="ECO:0000313" key="5">
    <source>
        <dbReference type="Proteomes" id="UP001386955"/>
    </source>
</evidence>
<gene>
    <name evidence="4" type="ORF">VNO78_14503</name>
</gene>
<feature type="compositionally biased region" description="Basic residues" evidence="1">
    <location>
        <begin position="390"/>
        <end position="409"/>
    </location>
</feature>
<proteinExistence type="predicted"/>
<dbReference type="InterPro" id="IPR032672">
    <property type="entry name" value="TmcA/NAT10/Kre33"/>
</dbReference>
<reference evidence="4 5" key="1">
    <citation type="submission" date="2024-01" db="EMBL/GenBank/DDBJ databases">
        <title>The genomes of 5 underutilized Papilionoideae crops provide insights into root nodulation and disease resistanc.</title>
        <authorList>
            <person name="Jiang F."/>
        </authorList>
    </citation>
    <scope>NUCLEOTIDE SEQUENCE [LARGE SCALE GENOMIC DNA]</scope>
    <source>
        <strain evidence="4">DUOXIRENSHENG_FW03</strain>
        <tissue evidence="4">Leaves</tissue>
    </source>
</reference>
<dbReference type="AlphaFoldDB" id="A0AAN9XQJ0"/>
<dbReference type="GO" id="GO:1990883">
    <property type="term" value="F:18S rRNA cytidine N-acetyltransferase activity"/>
    <property type="evidence" value="ECO:0007669"/>
    <property type="project" value="TreeGrafter"/>
</dbReference>
<dbReference type="Pfam" id="PF13718">
    <property type="entry name" value="GNAT_acetyltr_2"/>
    <property type="match status" value="1"/>
</dbReference>
<comment type="caution">
    <text evidence="4">The sequence shown here is derived from an EMBL/GenBank/DDBJ whole genome shotgun (WGS) entry which is preliminary data.</text>
</comment>
<evidence type="ECO:0000256" key="1">
    <source>
        <dbReference type="SAM" id="MobiDB-lite"/>
    </source>
</evidence>
<dbReference type="Gene3D" id="3.40.630.30">
    <property type="match status" value="1"/>
</dbReference>
<dbReference type="PANTHER" id="PTHR10925:SF5">
    <property type="entry name" value="RNA CYTIDINE ACETYLTRANSFERASE"/>
    <property type="match status" value="1"/>
</dbReference>
<dbReference type="GO" id="GO:0000049">
    <property type="term" value="F:tRNA binding"/>
    <property type="evidence" value="ECO:0007669"/>
    <property type="project" value="TreeGrafter"/>
</dbReference>
<dbReference type="InterPro" id="IPR027992">
    <property type="entry name" value="tRNA_bind_dom"/>
</dbReference>
<evidence type="ECO:0000259" key="3">
    <source>
        <dbReference type="Pfam" id="PF13725"/>
    </source>
</evidence>
<evidence type="ECO:0000313" key="4">
    <source>
        <dbReference type="EMBL" id="KAK7402324.1"/>
    </source>
</evidence>
<dbReference type="Proteomes" id="UP001386955">
    <property type="component" value="Unassembled WGS sequence"/>
</dbReference>
<feature type="region of interest" description="Disordered" evidence="1">
    <location>
        <begin position="365"/>
        <end position="409"/>
    </location>
</feature>
<feature type="domain" description="N-acetyltransferase" evidence="2">
    <location>
        <begin position="53"/>
        <end position="130"/>
    </location>
</feature>
<keyword evidence="5" id="KW-1185">Reference proteome</keyword>
<protein>
    <submittedName>
        <fullName evidence="4">Uncharacterized protein</fullName>
    </submittedName>
</protein>
<dbReference type="GO" id="GO:1904812">
    <property type="term" value="P:rRNA acetylation involved in maturation of SSU-rRNA"/>
    <property type="evidence" value="ECO:0007669"/>
    <property type="project" value="TreeGrafter"/>
</dbReference>
<dbReference type="GO" id="GO:0030686">
    <property type="term" value="C:90S preribosome"/>
    <property type="evidence" value="ECO:0007669"/>
    <property type="project" value="TreeGrafter"/>
</dbReference>